<evidence type="ECO:0000313" key="1">
    <source>
        <dbReference type="EMBL" id="MEQ5843672.1"/>
    </source>
</evidence>
<evidence type="ECO:0000313" key="2">
    <source>
        <dbReference type="Proteomes" id="UP001469089"/>
    </source>
</evidence>
<sequence length="81" mass="9198">MRNVLDVNFFGAWASVTIFGTRFIEKGAPAAIYSMGSEDRWSTLRKACESYAGDEEFDVRMLSQRLGWYPCASKPRGPNFH</sequence>
<keyword evidence="2" id="KW-1185">Reference proteome</keyword>
<accession>A0ABV1LWR7</accession>
<organism evidence="1 2">
    <name type="scientific">Paraburkholderia acidicola</name>
    <dbReference type="NCBI Taxonomy" id="1912599"/>
    <lineage>
        <taxon>Bacteria</taxon>
        <taxon>Pseudomonadati</taxon>
        <taxon>Pseudomonadota</taxon>
        <taxon>Betaproteobacteria</taxon>
        <taxon>Burkholderiales</taxon>
        <taxon>Burkholderiaceae</taxon>
        <taxon>Paraburkholderia</taxon>
    </lineage>
</organism>
<dbReference type="RefSeq" id="WP_349545289.1">
    <property type="nucleotide sequence ID" value="NZ_JAOALG010000002.1"/>
</dbReference>
<proteinExistence type="predicted"/>
<dbReference type="Proteomes" id="UP001469089">
    <property type="component" value="Unassembled WGS sequence"/>
</dbReference>
<dbReference type="EMBL" id="JAOALG010000002">
    <property type="protein sequence ID" value="MEQ5843672.1"/>
    <property type="molecule type" value="Genomic_DNA"/>
</dbReference>
<reference evidence="1 2" key="1">
    <citation type="journal article" date="2024" name="Chem. Sci.">
        <title>Discovery of a lagriamide polyketide by integrated genome mining, isotopic labeling, and untargeted metabolomics.</title>
        <authorList>
            <person name="Fergusson C.H."/>
            <person name="Saulog J."/>
            <person name="Paulo B.S."/>
            <person name="Wilson D.M."/>
            <person name="Liu D.Y."/>
            <person name="Morehouse N.J."/>
            <person name="Waterworth S."/>
            <person name="Barkei J."/>
            <person name="Gray C.A."/>
            <person name="Kwan J.C."/>
            <person name="Eustaquio A.S."/>
            <person name="Linington R.G."/>
        </authorList>
    </citation>
    <scope>NUCLEOTIDE SEQUENCE [LARGE SCALE GENOMIC DNA]</scope>
    <source>
        <strain evidence="1 2">RL17-338-BIF-B</strain>
    </source>
</reference>
<gene>
    <name evidence="1" type="ORF">N0A02_29880</name>
</gene>
<comment type="caution">
    <text evidence="1">The sequence shown here is derived from an EMBL/GenBank/DDBJ whole genome shotgun (WGS) entry which is preliminary data.</text>
</comment>
<name>A0ABV1LWR7_9BURK</name>
<protein>
    <submittedName>
        <fullName evidence="1">Uncharacterized protein</fullName>
    </submittedName>
</protein>